<dbReference type="Gene3D" id="2.120.10.30">
    <property type="entry name" value="TolB, C-terminal domain"/>
    <property type="match status" value="2"/>
</dbReference>
<feature type="domain" description="Peptidase S9 prolyl oligopeptidase catalytic" evidence="4">
    <location>
        <begin position="461"/>
        <end position="670"/>
    </location>
</feature>
<dbReference type="PANTHER" id="PTHR42776:SF13">
    <property type="entry name" value="DIPEPTIDYL-PEPTIDASE 5"/>
    <property type="match status" value="1"/>
</dbReference>
<evidence type="ECO:0000256" key="2">
    <source>
        <dbReference type="ARBA" id="ARBA00022801"/>
    </source>
</evidence>
<reference evidence="6" key="1">
    <citation type="journal article" date="2019" name="Int. J. Syst. Evol. Microbiol.">
        <title>The Global Catalogue of Microorganisms (GCM) 10K type strain sequencing project: providing services to taxonomists for standard genome sequencing and annotation.</title>
        <authorList>
            <consortium name="The Broad Institute Genomics Platform"/>
            <consortium name="The Broad Institute Genome Sequencing Center for Infectious Disease"/>
            <person name="Wu L."/>
            <person name="Ma J."/>
        </authorList>
    </citation>
    <scope>NUCLEOTIDE SEQUENCE [LARGE SCALE GENOMIC DNA]</scope>
    <source>
        <strain evidence="6">JCM 14309</strain>
    </source>
</reference>
<keyword evidence="1" id="KW-0732">Signal</keyword>
<dbReference type="InterPro" id="IPR011042">
    <property type="entry name" value="6-blade_b-propeller_TolB-like"/>
</dbReference>
<protein>
    <submittedName>
        <fullName evidence="5">S9 family peptidase</fullName>
    </submittedName>
</protein>
<dbReference type="SUPFAM" id="SSF82171">
    <property type="entry name" value="DPP6 N-terminal domain-like"/>
    <property type="match status" value="1"/>
</dbReference>
<dbReference type="EMBL" id="BAAAVT010000017">
    <property type="protein sequence ID" value="GAA3071963.1"/>
    <property type="molecule type" value="Genomic_DNA"/>
</dbReference>
<dbReference type="InterPro" id="IPR029058">
    <property type="entry name" value="AB_hydrolase_fold"/>
</dbReference>
<dbReference type="Gene3D" id="3.40.50.1820">
    <property type="entry name" value="alpha/beta hydrolase"/>
    <property type="match status" value="1"/>
</dbReference>
<feature type="region of interest" description="Disordered" evidence="3">
    <location>
        <begin position="681"/>
        <end position="710"/>
    </location>
</feature>
<comment type="caution">
    <text evidence="5">The sequence shown here is derived from an EMBL/GenBank/DDBJ whole genome shotgun (WGS) entry which is preliminary data.</text>
</comment>
<dbReference type="Pfam" id="PF00326">
    <property type="entry name" value="Peptidase_S9"/>
    <property type="match status" value="1"/>
</dbReference>
<evidence type="ECO:0000259" key="4">
    <source>
        <dbReference type="Pfam" id="PF00326"/>
    </source>
</evidence>
<organism evidence="5 6">
    <name type="scientific">Nesterenkonia aethiopica</name>
    <dbReference type="NCBI Taxonomy" id="269144"/>
    <lineage>
        <taxon>Bacteria</taxon>
        <taxon>Bacillati</taxon>
        <taxon>Actinomycetota</taxon>
        <taxon>Actinomycetes</taxon>
        <taxon>Micrococcales</taxon>
        <taxon>Micrococcaceae</taxon>
        <taxon>Nesterenkonia</taxon>
    </lineage>
</organism>
<evidence type="ECO:0000256" key="1">
    <source>
        <dbReference type="ARBA" id="ARBA00022729"/>
    </source>
</evidence>
<dbReference type="SUPFAM" id="SSF53474">
    <property type="entry name" value="alpha/beta-Hydrolases"/>
    <property type="match status" value="1"/>
</dbReference>
<dbReference type="RefSeq" id="WP_344682702.1">
    <property type="nucleotide sequence ID" value="NZ_BAAAVT010000017.1"/>
</dbReference>
<gene>
    <name evidence="5" type="ORF">GCM10010529_25080</name>
</gene>
<sequence length="710" mass="77243">MTDAAEEDFHDLDRYVALPRLQGLTMSPDGRRLVTTVTTLDGKGTGYVNALWEIDPLGERDARRLTRSARGEAGPAFSASGDLWFTSARPGEEGDSSDTALWRLPASGGEAALVNRRPGGVSRVHCAPGADVVVTAPLLTGAADEDQHAALHAARKDASVNAILHTSYPVRHWDHDLGPARPALFTVDEEQTPTASRPRTGDELPRRLRHVTEGLGSLYGEEVTLSPDGTWALISVHVPEARADRRTAVALVDLASGERRIIADDVEHDHTPGPISPDGRTAVVTMTRRPVPSRAPMPRLHLMDLETGELSPTGHTDLWLAPFDWLPDGSGFIAGADADGRGPLFRVDVADGRVTQLTHDDATYSTAVVAPDGSAVYGVRASCAFPPEAVRVALTDGAVTRLKNPVPRPELPGRLTEVETTAADGVRLRAWLALPEGADAEAPAPLLLWIHGGPLNSWNAWSWRWNPWLMVAQGYGVLLPDPALSTGYGQEFVQRGWNSWGDKPFTDLMSITDAAEAREDVDETRTAAMGGSFGGYMANWVAGHTDRFSAIVTHASLWALDQFGPTTDASFFWRRQIDAAMEEKHSPHRFVEEIVTPMLVIHGDKDYRVPIGEGLRLWYELLERSGLPADADGSTVHRFLYYPQENHWILTPHHAKIWYEVVLSFLAEHVLGDERALPVQLGLTPPPSGAEARSRESAPEDDALPHAASS</sequence>
<dbReference type="Proteomes" id="UP001500236">
    <property type="component" value="Unassembled WGS sequence"/>
</dbReference>
<keyword evidence="2" id="KW-0378">Hydrolase</keyword>
<keyword evidence="6" id="KW-1185">Reference proteome</keyword>
<name>A0ABP6M1H8_9MICC</name>
<evidence type="ECO:0000256" key="3">
    <source>
        <dbReference type="SAM" id="MobiDB-lite"/>
    </source>
</evidence>
<evidence type="ECO:0000313" key="5">
    <source>
        <dbReference type="EMBL" id="GAA3071963.1"/>
    </source>
</evidence>
<accession>A0ABP6M1H8</accession>
<dbReference type="PANTHER" id="PTHR42776">
    <property type="entry name" value="SERINE PEPTIDASE S9 FAMILY MEMBER"/>
    <property type="match status" value="1"/>
</dbReference>
<evidence type="ECO:0000313" key="6">
    <source>
        <dbReference type="Proteomes" id="UP001500236"/>
    </source>
</evidence>
<dbReference type="InterPro" id="IPR001375">
    <property type="entry name" value="Peptidase_S9_cat"/>
</dbReference>
<proteinExistence type="predicted"/>